<evidence type="ECO:0000256" key="1">
    <source>
        <dbReference type="ARBA" id="ARBA00007626"/>
    </source>
</evidence>
<comment type="similarity">
    <text evidence="1">Belongs to the PPR family. P subfamily.</text>
</comment>
<feature type="repeat" description="PPR" evidence="3">
    <location>
        <begin position="219"/>
        <end position="253"/>
    </location>
</feature>
<dbReference type="Proteomes" id="UP000657918">
    <property type="component" value="Chromosome 8"/>
</dbReference>
<feature type="repeat" description="PPR" evidence="3">
    <location>
        <begin position="324"/>
        <end position="358"/>
    </location>
</feature>
<dbReference type="Pfam" id="PF13041">
    <property type="entry name" value="PPR_2"/>
    <property type="match status" value="4"/>
</dbReference>
<feature type="repeat" description="PPR" evidence="3">
    <location>
        <begin position="78"/>
        <end position="112"/>
    </location>
</feature>
<protein>
    <recommendedName>
        <fullName evidence="6">Pentatricopeptide repeat-containing protein</fullName>
    </recommendedName>
</protein>
<evidence type="ECO:0000256" key="3">
    <source>
        <dbReference type="PROSITE-ProRule" id="PRU00708"/>
    </source>
</evidence>
<proteinExistence type="inferred from homology"/>
<feature type="repeat" description="PPR" evidence="3">
    <location>
        <begin position="254"/>
        <end position="288"/>
    </location>
</feature>
<feature type="repeat" description="PPR" evidence="3">
    <location>
        <begin position="289"/>
        <end position="320"/>
    </location>
</feature>
<feature type="repeat" description="PPR" evidence="3">
    <location>
        <begin position="394"/>
        <end position="428"/>
    </location>
</feature>
<feature type="repeat" description="PPR" evidence="3">
    <location>
        <begin position="464"/>
        <end position="498"/>
    </location>
</feature>
<dbReference type="PROSITE" id="PS51375">
    <property type="entry name" value="PPR"/>
    <property type="match status" value="11"/>
</dbReference>
<evidence type="ECO:0000313" key="4">
    <source>
        <dbReference type="EMBL" id="KAF9677861.1"/>
    </source>
</evidence>
<evidence type="ECO:0000313" key="5">
    <source>
        <dbReference type="Proteomes" id="UP000657918"/>
    </source>
</evidence>
<dbReference type="Pfam" id="PF12854">
    <property type="entry name" value="PPR_1"/>
    <property type="match status" value="2"/>
</dbReference>
<evidence type="ECO:0008006" key="6">
    <source>
        <dbReference type="Google" id="ProtNLM"/>
    </source>
</evidence>
<dbReference type="OrthoDB" id="185373at2759"/>
<feature type="repeat" description="PPR" evidence="3">
    <location>
        <begin position="359"/>
        <end position="393"/>
    </location>
</feature>
<evidence type="ECO:0000256" key="2">
    <source>
        <dbReference type="ARBA" id="ARBA00022737"/>
    </source>
</evidence>
<comment type="caution">
    <text evidence="4">The sequence shown here is derived from an EMBL/GenBank/DDBJ whole genome shotgun (WGS) entry which is preliminary data.</text>
</comment>
<dbReference type="PANTHER" id="PTHR47938:SF35">
    <property type="entry name" value="PENTATRICOPEPTIDE REPEAT-CONTAINING PROTEIN 4, MITOCHONDRIAL-RELATED"/>
    <property type="match status" value="1"/>
</dbReference>
<sequence length="638" mass="72406">MYQPLGVHRLIYRTRIASYVKAGLIDYAVKVFEEMTLSECRVFGIDYNRFIGVLIRHSRLDLAHHYYSKMAPLGFSLSSFTYSRFISGLCQTKDFMFIDKLLNDMERLHCVPDIWAFNIYLNLLFRENREESALEVFGRMVERGREPDVVTFTIIIDGLCKMKKFDAAVQFWRNMLDKGIRPDNKACGALAVGLCDGGQVDLAYELIIGVISGGLSEVSTLVYNALISGFCRAGGIDKALAIVSFMRRTGCKPDLVTYNVLLNYCCNEFMFEEAVKLLKKMECSATEPDVYSYNQLLKAFCKANHPDKAYLFMVTKMVPKGFCDVVSYNTIIKAFCSISNNRRASELFEEMGRKGIAPDVVTFTILIKAFLREGSSDIAKKLLDMMAGMGLLPDRIFYTTIIDHHCKSGKVEMAHDIFRDMVEKGITPDVVSYNALINGFCKSSRAGEVMHLYEEMLQRGSFPDEVTYKLIIGALVRENKLSDACRVWDQMMEKGLTLDRDPLHALHLLVPISDANTFLGRSISLCHILNLKMTALSCNVGMSMHLALKGWSESQAQVLEYFVAGVHLRMRILLLLHWYFIGFLMNFNNEALRLPQWCQTSRIANDGFQALKSRCRGDVLIKGKGLLQRDDIQDLIAY</sequence>
<organism evidence="4 5">
    <name type="scientific">Salix dunnii</name>
    <dbReference type="NCBI Taxonomy" id="1413687"/>
    <lineage>
        <taxon>Eukaryota</taxon>
        <taxon>Viridiplantae</taxon>
        <taxon>Streptophyta</taxon>
        <taxon>Embryophyta</taxon>
        <taxon>Tracheophyta</taxon>
        <taxon>Spermatophyta</taxon>
        <taxon>Magnoliopsida</taxon>
        <taxon>eudicotyledons</taxon>
        <taxon>Gunneridae</taxon>
        <taxon>Pentapetalae</taxon>
        <taxon>rosids</taxon>
        <taxon>fabids</taxon>
        <taxon>Malpighiales</taxon>
        <taxon>Salicaceae</taxon>
        <taxon>Saliceae</taxon>
        <taxon>Salix</taxon>
    </lineage>
</organism>
<dbReference type="GO" id="GO:0003729">
    <property type="term" value="F:mRNA binding"/>
    <property type="evidence" value="ECO:0007669"/>
    <property type="project" value="TreeGrafter"/>
</dbReference>
<reference evidence="4 5" key="1">
    <citation type="submission" date="2020-10" db="EMBL/GenBank/DDBJ databases">
        <title>Plant Genome Project.</title>
        <authorList>
            <person name="Zhang R.-G."/>
        </authorList>
    </citation>
    <scope>NUCLEOTIDE SEQUENCE [LARGE SCALE GENOMIC DNA]</scope>
    <source>
        <strain evidence="4">FAFU-HL-1</strain>
        <tissue evidence="4">Leaf</tissue>
    </source>
</reference>
<feature type="repeat" description="PPR" evidence="3">
    <location>
        <begin position="113"/>
        <end position="147"/>
    </location>
</feature>
<dbReference type="InterPro" id="IPR011990">
    <property type="entry name" value="TPR-like_helical_dom_sf"/>
</dbReference>
<dbReference type="AlphaFoldDB" id="A0A835K194"/>
<dbReference type="Gene3D" id="1.25.40.10">
    <property type="entry name" value="Tetratricopeptide repeat domain"/>
    <property type="match status" value="6"/>
</dbReference>
<feature type="repeat" description="PPR" evidence="3">
    <location>
        <begin position="148"/>
        <end position="182"/>
    </location>
</feature>
<keyword evidence="5" id="KW-1185">Reference proteome</keyword>
<keyword evidence="2" id="KW-0677">Repeat</keyword>
<dbReference type="Pfam" id="PF01535">
    <property type="entry name" value="PPR"/>
    <property type="match status" value="2"/>
</dbReference>
<accession>A0A835K194</accession>
<gene>
    <name evidence="4" type="ORF">SADUNF_Sadunf08G0151700</name>
</gene>
<feature type="repeat" description="PPR" evidence="3">
    <location>
        <begin position="429"/>
        <end position="463"/>
    </location>
</feature>
<dbReference type="PANTHER" id="PTHR47938">
    <property type="entry name" value="RESPIRATORY COMPLEX I CHAPERONE (CIA84), PUTATIVE (AFU_ORTHOLOGUE AFUA_2G06020)-RELATED"/>
    <property type="match status" value="1"/>
</dbReference>
<name>A0A835K194_9ROSI</name>
<dbReference type="NCBIfam" id="TIGR00756">
    <property type="entry name" value="PPR"/>
    <property type="match status" value="11"/>
</dbReference>
<dbReference type="EMBL" id="JADGMS010000008">
    <property type="protein sequence ID" value="KAF9677861.1"/>
    <property type="molecule type" value="Genomic_DNA"/>
</dbReference>
<dbReference type="InterPro" id="IPR002885">
    <property type="entry name" value="PPR_rpt"/>
</dbReference>